<dbReference type="SUPFAM" id="SSF82282">
    <property type="entry name" value="Homocysteine S-methyltransferase"/>
    <property type="match status" value="1"/>
</dbReference>
<dbReference type="RefSeq" id="WP_126700270.1">
    <property type="nucleotide sequence ID" value="NZ_RWKW01000042.1"/>
</dbReference>
<evidence type="ECO:0000259" key="4">
    <source>
        <dbReference type="PROSITE" id="PS50970"/>
    </source>
</evidence>
<dbReference type="Gene3D" id="3.20.20.330">
    <property type="entry name" value="Homocysteine-binding-like domain"/>
    <property type="match status" value="1"/>
</dbReference>
<keyword evidence="3" id="KW-0479">Metal-binding</keyword>
<evidence type="ECO:0000256" key="3">
    <source>
        <dbReference type="PROSITE-ProRule" id="PRU00333"/>
    </source>
</evidence>
<feature type="binding site" evidence="3">
    <location>
        <position position="292"/>
    </location>
    <ligand>
        <name>Zn(2+)</name>
        <dbReference type="ChEBI" id="CHEBI:29105"/>
    </ligand>
</feature>
<keyword evidence="2 3" id="KW-0808">Transferase</keyword>
<evidence type="ECO:0000313" key="5">
    <source>
        <dbReference type="EMBL" id="RST86114.1"/>
    </source>
</evidence>
<dbReference type="PANTHER" id="PTHR11103">
    <property type="entry name" value="SLR1189 PROTEIN"/>
    <property type="match status" value="1"/>
</dbReference>
<organism evidence="5 6">
    <name type="scientific">Aquibium carbonis</name>
    <dbReference type="NCBI Taxonomy" id="2495581"/>
    <lineage>
        <taxon>Bacteria</taxon>
        <taxon>Pseudomonadati</taxon>
        <taxon>Pseudomonadota</taxon>
        <taxon>Alphaproteobacteria</taxon>
        <taxon>Hyphomicrobiales</taxon>
        <taxon>Phyllobacteriaceae</taxon>
        <taxon>Aquibium</taxon>
    </lineage>
</organism>
<evidence type="ECO:0000256" key="2">
    <source>
        <dbReference type="ARBA" id="ARBA00022679"/>
    </source>
</evidence>
<keyword evidence="3" id="KW-0862">Zinc</keyword>
<dbReference type="GO" id="GO:0046872">
    <property type="term" value="F:metal ion binding"/>
    <property type="evidence" value="ECO:0007669"/>
    <property type="project" value="UniProtKB-KW"/>
</dbReference>
<accession>A0A3S0ASK2</accession>
<dbReference type="AlphaFoldDB" id="A0A3S0ASK2"/>
<reference evidence="5 6" key="1">
    <citation type="submission" date="2018-12" db="EMBL/GenBank/DDBJ databases">
        <title>Mesorhizobium carbonis sp. nov., isolated from coal mine water.</title>
        <authorList>
            <person name="Xin W."/>
            <person name="Xu Z."/>
            <person name="Xiang F."/>
            <person name="Zhang J."/>
            <person name="Xi L."/>
            <person name="Liu J."/>
        </authorList>
    </citation>
    <scope>NUCLEOTIDE SEQUENCE [LARGE SCALE GENOMIC DNA]</scope>
    <source>
        <strain evidence="5 6">B2.3</strain>
    </source>
</reference>
<evidence type="ECO:0000313" key="6">
    <source>
        <dbReference type="Proteomes" id="UP000278398"/>
    </source>
</evidence>
<dbReference type="EMBL" id="RWKW01000042">
    <property type="protein sequence ID" value="RST86114.1"/>
    <property type="molecule type" value="Genomic_DNA"/>
</dbReference>
<dbReference type="PROSITE" id="PS50970">
    <property type="entry name" value="HCY"/>
    <property type="match status" value="1"/>
</dbReference>
<proteinExistence type="predicted"/>
<dbReference type="OrthoDB" id="9803687at2"/>
<sequence length="317" mass="33704">MTTALPHINGPLVLNDSGLETTLVFHEGRDLPAFAAFPLLENEEDRAWLDRYYNRHLELAELHGAGFVIDTPTWRANPDWGAQLGYGAAELDRINRDAVAFCRRIAKRWKGRVGPIAVAGIIGPRGDGYLAGQASAAEAEDYHAPQIASFAAGGADLATAYTLGSVEEAVGIARAAKAAGVAIAISFTVETDGRLASGCELGAAITSVDSETGGYPAYFMVNCAHPLHFAHLFSDGPRWASRIRGVKANASTLSHAELDERQTLDEGDPEDLGQRVAGLRRMLPALTLLGGCCGTDHRHVGEIALACCGHTKQARHA</sequence>
<feature type="domain" description="Hcy-binding" evidence="4">
    <location>
        <begin position="1"/>
        <end position="307"/>
    </location>
</feature>
<gene>
    <name evidence="5" type="ORF">EJC49_12430</name>
</gene>
<dbReference type="PANTHER" id="PTHR11103:SF18">
    <property type="entry name" value="SLR1189 PROTEIN"/>
    <property type="match status" value="1"/>
</dbReference>
<feature type="binding site" evidence="3">
    <location>
        <position position="293"/>
    </location>
    <ligand>
        <name>Zn(2+)</name>
        <dbReference type="ChEBI" id="CHEBI:29105"/>
    </ligand>
</feature>
<feature type="binding site" evidence="3">
    <location>
        <position position="223"/>
    </location>
    <ligand>
        <name>Zn(2+)</name>
        <dbReference type="ChEBI" id="CHEBI:29105"/>
    </ligand>
</feature>
<dbReference type="GO" id="GO:0008168">
    <property type="term" value="F:methyltransferase activity"/>
    <property type="evidence" value="ECO:0007669"/>
    <property type="project" value="UniProtKB-UniRule"/>
</dbReference>
<comment type="cofactor">
    <cofactor evidence="3">
        <name>Zn(2+)</name>
        <dbReference type="ChEBI" id="CHEBI:29105"/>
    </cofactor>
</comment>
<keyword evidence="1 3" id="KW-0489">Methyltransferase</keyword>
<name>A0A3S0ASK2_9HYPH</name>
<dbReference type="Pfam" id="PF02574">
    <property type="entry name" value="S-methyl_trans"/>
    <property type="match status" value="1"/>
</dbReference>
<dbReference type="GO" id="GO:0032259">
    <property type="term" value="P:methylation"/>
    <property type="evidence" value="ECO:0007669"/>
    <property type="project" value="UniProtKB-KW"/>
</dbReference>
<comment type="caution">
    <text evidence="5">The sequence shown here is derived from an EMBL/GenBank/DDBJ whole genome shotgun (WGS) entry which is preliminary data.</text>
</comment>
<dbReference type="InterPro" id="IPR003726">
    <property type="entry name" value="HCY_dom"/>
</dbReference>
<protein>
    <submittedName>
        <fullName evidence="5">Homocysteine methyltransferase</fullName>
    </submittedName>
</protein>
<keyword evidence="6" id="KW-1185">Reference proteome</keyword>
<dbReference type="Proteomes" id="UP000278398">
    <property type="component" value="Unassembled WGS sequence"/>
</dbReference>
<evidence type="ECO:0000256" key="1">
    <source>
        <dbReference type="ARBA" id="ARBA00022603"/>
    </source>
</evidence>
<dbReference type="InterPro" id="IPR036589">
    <property type="entry name" value="HCY_dom_sf"/>
</dbReference>